<dbReference type="Gene3D" id="1.10.10.10">
    <property type="entry name" value="Winged helix-like DNA-binding domain superfamily/Winged helix DNA-binding domain"/>
    <property type="match status" value="1"/>
</dbReference>
<dbReference type="GO" id="GO:0003677">
    <property type="term" value="F:DNA binding"/>
    <property type="evidence" value="ECO:0007669"/>
    <property type="project" value="UniProtKB-KW"/>
</dbReference>
<dbReference type="AlphaFoldDB" id="A0A1G2BG07"/>
<organism evidence="2 3">
    <name type="scientific">Candidatus Kerfeldbacteria bacterium RIFOXYB2_FULL_38_14</name>
    <dbReference type="NCBI Taxonomy" id="1798547"/>
    <lineage>
        <taxon>Bacteria</taxon>
        <taxon>Candidatus Kerfeldiibacteriota</taxon>
    </lineage>
</organism>
<dbReference type="InterPro" id="IPR000944">
    <property type="entry name" value="Tscrpt_reg_Rrf2"/>
</dbReference>
<dbReference type="PANTHER" id="PTHR33221:SF5">
    <property type="entry name" value="HTH-TYPE TRANSCRIPTIONAL REGULATOR ISCR"/>
    <property type="match status" value="1"/>
</dbReference>
<evidence type="ECO:0000256" key="1">
    <source>
        <dbReference type="ARBA" id="ARBA00023125"/>
    </source>
</evidence>
<dbReference type="InterPro" id="IPR036388">
    <property type="entry name" value="WH-like_DNA-bd_sf"/>
</dbReference>
<dbReference type="PROSITE" id="PS01332">
    <property type="entry name" value="HTH_RRF2_1"/>
    <property type="match status" value="1"/>
</dbReference>
<proteinExistence type="predicted"/>
<dbReference type="PROSITE" id="PS51197">
    <property type="entry name" value="HTH_RRF2_2"/>
    <property type="match status" value="1"/>
</dbReference>
<dbReference type="SUPFAM" id="SSF46785">
    <property type="entry name" value="Winged helix' DNA-binding domain"/>
    <property type="match status" value="1"/>
</dbReference>
<evidence type="ECO:0000313" key="2">
    <source>
        <dbReference type="EMBL" id="OGY88121.1"/>
    </source>
</evidence>
<dbReference type="GO" id="GO:0005829">
    <property type="term" value="C:cytosol"/>
    <property type="evidence" value="ECO:0007669"/>
    <property type="project" value="TreeGrafter"/>
</dbReference>
<name>A0A1G2BG07_9BACT</name>
<dbReference type="Proteomes" id="UP000176420">
    <property type="component" value="Unassembled WGS sequence"/>
</dbReference>
<dbReference type="EMBL" id="MHKI01000004">
    <property type="protein sequence ID" value="OGY88121.1"/>
    <property type="molecule type" value="Genomic_DNA"/>
</dbReference>
<dbReference type="GO" id="GO:0003700">
    <property type="term" value="F:DNA-binding transcription factor activity"/>
    <property type="evidence" value="ECO:0007669"/>
    <property type="project" value="TreeGrafter"/>
</dbReference>
<dbReference type="PANTHER" id="PTHR33221">
    <property type="entry name" value="WINGED HELIX-TURN-HELIX TRANSCRIPTIONAL REGULATOR, RRF2 FAMILY"/>
    <property type="match status" value="1"/>
</dbReference>
<comment type="caution">
    <text evidence="2">The sequence shown here is derived from an EMBL/GenBank/DDBJ whole genome shotgun (WGS) entry which is preliminary data.</text>
</comment>
<keyword evidence="1" id="KW-0238">DNA-binding</keyword>
<sequence length="133" mass="15373">MKLTTKSEYSLLALIYIARHQDGHFIKVEDICEKYNLTKKYLEHLLGVLKQSRYIKTKRGSHGGYRLAKPANKISIAEIIRLMDGALAPTESVSEYFFSQTALSQEKKMLVVFKDIRDYISKKLEKMKLSDLI</sequence>
<gene>
    <name evidence="2" type="ORF">A2319_01680</name>
</gene>
<dbReference type="InterPro" id="IPR030489">
    <property type="entry name" value="TR_Rrf2-type_CS"/>
</dbReference>
<dbReference type="Pfam" id="PF02082">
    <property type="entry name" value="Rrf2"/>
    <property type="match status" value="1"/>
</dbReference>
<reference evidence="2 3" key="1">
    <citation type="journal article" date="2016" name="Nat. Commun.">
        <title>Thousands of microbial genomes shed light on interconnected biogeochemical processes in an aquifer system.</title>
        <authorList>
            <person name="Anantharaman K."/>
            <person name="Brown C.T."/>
            <person name="Hug L.A."/>
            <person name="Sharon I."/>
            <person name="Castelle C.J."/>
            <person name="Probst A.J."/>
            <person name="Thomas B.C."/>
            <person name="Singh A."/>
            <person name="Wilkins M.J."/>
            <person name="Karaoz U."/>
            <person name="Brodie E.L."/>
            <person name="Williams K.H."/>
            <person name="Hubbard S.S."/>
            <person name="Banfield J.F."/>
        </authorList>
    </citation>
    <scope>NUCLEOTIDE SEQUENCE [LARGE SCALE GENOMIC DNA]</scope>
</reference>
<dbReference type="NCBIfam" id="TIGR00738">
    <property type="entry name" value="rrf2_super"/>
    <property type="match status" value="1"/>
</dbReference>
<evidence type="ECO:0000313" key="3">
    <source>
        <dbReference type="Proteomes" id="UP000176420"/>
    </source>
</evidence>
<protein>
    <submittedName>
        <fullName evidence="2">Rrf2 family transcriptional regulator</fullName>
    </submittedName>
</protein>
<accession>A0A1G2BG07</accession>
<dbReference type="InterPro" id="IPR036390">
    <property type="entry name" value="WH_DNA-bd_sf"/>
</dbReference>